<name>A0A2Z4QDA4_9CAUD</name>
<dbReference type="GeneID" id="54994096"/>
<sequence length="157" mass="18915">MAGLKLEMLTKQEFVPEHGETYIAFLISDFYGDLEYVELECEFHYQMIDAETGYCLGTSAVYNGDNGIPFHTPMRYEAKSRFKLLTEEEKETYKYHEEEDQRFWWEKTWFLSDRRNLQIHPEELDEMSIGIMKKKDFMYQVREANKFRVATKEENKT</sequence>
<dbReference type="Proteomes" id="UP000250540">
    <property type="component" value="Segment"/>
</dbReference>
<reference evidence="1 2" key="1">
    <citation type="submission" date="2018-04" db="EMBL/GenBank/DDBJ databases">
        <title>Bacteriophage ZCKP1: a potential treatment for Klebsiella pneumoniae isolated from Egyptian diabetic foot patients.</title>
        <authorList>
            <person name="Taha O.A."/>
            <person name="Connerton P.L."/>
            <person name="Connerton I.F."/>
            <person name="El-Shibiny A."/>
        </authorList>
    </citation>
    <scope>NUCLEOTIDE SEQUENCE [LARGE SCALE GENOMIC DNA]</scope>
</reference>
<dbReference type="RefSeq" id="YP_009803533.1">
    <property type="nucleotide sequence ID" value="NC_047994.1"/>
</dbReference>
<organism evidence="1 2">
    <name type="scientific">Klebsiella phage ZCKP1</name>
    <dbReference type="NCBI Taxonomy" id="2201417"/>
    <lineage>
        <taxon>Viruses</taxon>
        <taxon>Duplodnaviria</taxon>
        <taxon>Heunggongvirae</taxon>
        <taxon>Uroviricota</taxon>
        <taxon>Caudoviricetes</taxon>
        <taxon>Stephanstirmvirinae</taxon>
        <taxon>Phapecoctavirus</taxon>
        <taxon>Phapecoctavirus ZCKP1</taxon>
        <taxon>Klebsiella virus ZCKP1</taxon>
    </lineage>
</organism>
<evidence type="ECO:0000313" key="2">
    <source>
        <dbReference type="Proteomes" id="UP000250540"/>
    </source>
</evidence>
<dbReference type="KEGG" id="vg:54994096"/>
<protein>
    <submittedName>
        <fullName evidence="1">Uncharacterized protein</fullName>
    </submittedName>
</protein>
<dbReference type="EMBL" id="MH252123">
    <property type="protein sequence ID" value="AWY08255.1"/>
    <property type="molecule type" value="Genomic_DNA"/>
</dbReference>
<evidence type="ECO:0000313" key="1">
    <source>
        <dbReference type="EMBL" id="AWY08255.1"/>
    </source>
</evidence>
<keyword evidence="2" id="KW-1185">Reference proteome</keyword>
<proteinExistence type="predicted"/>
<accession>A0A2Z4QDA4</accession>